<dbReference type="InterPro" id="IPR005467">
    <property type="entry name" value="His_kinase_dom"/>
</dbReference>
<protein>
    <recommendedName>
        <fullName evidence="3">histidine kinase</fullName>
        <ecNumber evidence="3">2.7.13.3</ecNumber>
    </recommendedName>
</protein>
<keyword evidence="8" id="KW-0812">Transmembrane</keyword>
<dbReference type="InterPro" id="IPR003661">
    <property type="entry name" value="HisK_dim/P_dom"/>
</dbReference>
<dbReference type="Gene3D" id="1.10.287.130">
    <property type="match status" value="1"/>
</dbReference>
<dbReference type="SUPFAM" id="SSF52172">
    <property type="entry name" value="CheY-like"/>
    <property type="match status" value="1"/>
</dbReference>
<dbReference type="RefSeq" id="WP_400188707.1">
    <property type="nucleotide sequence ID" value="NZ_JBGORX010000010.1"/>
</dbReference>
<dbReference type="PROSITE" id="PS50110">
    <property type="entry name" value="RESPONSE_REGULATORY"/>
    <property type="match status" value="1"/>
</dbReference>
<dbReference type="InterPro" id="IPR000700">
    <property type="entry name" value="PAS-assoc_C"/>
</dbReference>
<dbReference type="PANTHER" id="PTHR43047:SF72">
    <property type="entry name" value="OSMOSENSING HISTIDINE PROTEIN KINASE SLN1"/>
    <property type="match status" value="1"/>
</dbReference>
<comment type="subcellular location">
    <subcellularLocation>
        <location evidence="2">Cell inner membrane</location>
        <topology evidence="2">Multi-pass membrane protein</topology>
    </subcellularLocation>
</comment>
<keyword evidence="6 15" id="KW-0597">Phosphoprotein</keyword>
<keyword evidence="7" id="KW-0808">Transferase</keyword>
<dbReference type="Pfam" id="PF08448">
    <property type="entry name" value="PAS_4"/>
    <property type="match status" value="1"/>
</dbReference>
<reference evidence="21 22" key="1">
    <citation type="submission" date="2024-08" db="EMBL/GenBank/DDBJ databases">
        <title>Draft Genome Sequence of Legionella lytica strain DSB2004, Isolated From a Fire Sprinkler System.</title>
        <authorList>
            <person name="Everhart A.D."/>
            <person name="Kidane D.T."/>
            <person name="Farone A.L."/>
            <person name="Farone M.B."/>
        </authorList>
    </citation>
    <scope>NUCLEOTIDE SEQUENCE [LARGE SCALE GENOMIC DNA]</scope>
    <source>
        <strain evidence="21 22">DSB2004</strain>
    </source>
</reference>
<dbReference type="InterPro" id="IPR036641">
    <property type="entry name" value="HPT_dom_sf"/>
</dbReference>
<keyword evidence="4" id="KW-1003">Cell membrane</keyword>
<dbReference type="InterPro" id="IPR036097">
    <property type="entry name" value="HisK_dim/P_sf"/>
</dbReference>
<dbReference type="SUPFAM" id="SSF55785">
    <property type="entry name" value="PYP-like sensor domain (PAS domain)"/>
    <property type="match status" value="1"/>
</dbReference>
<feature type="modified residue" description="4-aspartylphosphate" evidence="15">
    <location>
        <position position="495"/>
    </location>
</feature>
<comment type="catalytic activity">
    <reaction evidence="1">
        <text>ATP + protein L-histidine = ADP + protein N-phospho-L-histidine.</text>
        <dbReference type="EC" id="2.7.13.3"/>
    </reaction>
</comment>
<feature type="domain" description="Histidine kinase" evidence="17">
    <location>
        <begin position="184"/>
        <end position="405"/>
    </location>
</feature>
<keyword evidence="13" id="KW-0472">Membrane</keyword>
<keyword evidence="12" id="KW-0902">Two-component regulatory system</keyword>
<sequence length="706" mass="78852">MSKKAKDNESDPATESNSLPSAIAQMTTIKEVHDYYQKIISCMPNNVYWLDKNCITQGCNDNVLKFIGLKNSNEFIGMTYEQMGQIAGWTQGHAQLYEHDDQEVMASRKPKLNSEEPPILNSDGTLAYYSSSRVPLFDDEHNEVIGVVGISVDITKQKQLLMDLKQAKERAELANQAKTEFLANMRHDIRTPLSGIVGFSEILKTEATNPRVKEYADNLIASSHALLDLMDEVLDAIKVSSGEIPLLKKKFNLADTLEHVVKLYAAKAAEKKLTLSFDCNPELPHFLIGDRVRLHRIVLELVGNALNFTESGHVTIHAIQAKREQKSLILQLTVTDTGMGIPKEKQQEIYVQFKRLTPSYQGIYKGAGLGLYVVKQFVDELGGEIYVDSEPYKGTVFTCLIPLQIPLIDNDAGIDREEVLKSPTSLMGPSAQQLSVMQPNPKTSKKILVVEDNFIAQTVAKSLLGSLHCAVDIAANGMDAINRCKNTHYDLIFMDIGLGDGMDGYEVTQTIRSQINPEHHIPIIALTAHGADESKQRCIESGMDAVLTKPLTQNNAAEIINSFIPSSIEKTPEPAPSTRRDLPDNDEELFHLNQFSLLDEEEAIRNCGSIDTVKNLLALLLQELPNDLAQMNRAFAQQDYPLVEQTAHKIKSGAVYLGTHRLKYACQYVERYWKSGERALFSALYQQSLTVIEETLTYVEGWLRTH</sequence>
<dbReference type="PROSITE" id="PS50109">
    <property type="entry name" value="HIS_KIN"/>
    <property type="match status" value="1"/>
</dbReference>
<dbReference type="Pfam" id="PF02518">
    <property type="entry name" value="HATPase_c"/>
    <property type="match status" value="1"/>
</dbReference>
<proteinExistence type="predicted"/>
<organism evidence="21 22">
    <name type="scientific">Legionella lytica</name>
    <dbReference type="NCBI Taxonomy" id="96232"/>
    <lineage>
        <taxon>Bacteria</taxon>
        <taxon>Pseudomonadati</taxon>
        <taxon>Pseudomonadota</taxon>
        <taxon>Gammaproteobacteria</taxon>
        <taxon>Legionellales</taxon>
        <taxon>Legionellaceae</taxon>
        <taxon>Legionella</taxon>
    </lineage>
</organism>
<evidence type="ECO:0000256" key="7">
    <source>
        <dbReference type="ARBA" id="ARBA00022679"/>
    </source>
</evidence>
<dbReference type="Gene3D" id="3.40.50.2300">
    <property type="match status" value="1"/>
</dbReference>
<dbReference type="SMART" id="SM00073">
    <property type="entry name" value="HPT"/>
    <property type="match status" value="1"/>
</dbReference>
<evidence type="ECO:0000259" key="17">
    <source>
        <dbReference type="PROSITE" id="PS50109"/>
    </source>
</evidence>
<evidence type="ECO:0000256" key="4">
    <source>
        <dbReference type="ARBA" id="ARBA00022475"/>
    </source>
</evidence>
<dbReference type="EMBL" id="JBGORX010000010">
    <property type="protein sequence ID" value="MFJ1269892.1"/>
    <property type="molecule type" value="Genomic_DNA"/>
</dbReference>
<evidence type="ECO:0000313" key="22">
    <source>
        <dbReference type="Proteomes" id="UP001615550"/>
    </source>
</evidence>
<dbReference type="InterPro" id="IPR008207">
    <property type="entry name" value="Sig_transdc_His_kin_Hpt_dom"/>
</dbReference>
<dbReference type="PROSITE" id="PS50113">
    <property type="entry name" value="PAC"/>
    <property type="match status" value="1"/>
</dbReference>
<keyword evidence="9" id="KW-0418">Kinase</keyword>
<dbReference type="Gene3D" id="3.30.450.20">
    <property type="entry name" value="PAS domain"/>
    <property type="match status" value="1"/>
</dbReference>
<name>A0ABW8DAZ2_9GAMM</name>
<evidence type="ECO:0000256" key="5">
    <source>
        <dbReference type="ARBA" id="ARBA00022519"/>
    </source>
</evidence>
<dbReference type="InterPro" id="IPR013656">
    <property type="entry name" value="PAS_4"/>
</dbReference>
<evidence type="ECO:0000259" key="18">
    <source>
        <dbReference type="PROSITE" id="PS50110"/>
    </source>
</evidence>
<evidence type="ECO:0000256" key="16">
    <source>
        <dbReference type="SAM" id="Coils"/>
    </source>
</evidence>
<evidence type="ECO:0000256" key="8">
    <source>
        <dbReference type="ARBA" id="ARBA00022692"/>
    </source>
</evidence>
<feature type="coiled-coil region" evidence="16">
    <location>
        <begin position="154"/>
        <end position="184"/>
    </location>
</feature>
<dbReference type="InterPro" id="IPR001789">
    <property type="entry name" value="Sig_transdc_resp-reg_receiver"/>
</dbReference>
<keyword evidence="10 21" id="KW-0547">Nucleotide-binding</keyword>
<dbReference type="SUPFAM" id="SSF55874">
    <property type="entry name" value="ATPase domain of HSP90 chaperone/DNA topoisomerase II/histidine kinase"/>
    <property type="match status" value="1"/>
</dbReference>
<feature type="domain" description="HPt" evidence="20">
    <location>
        <begin position="609"/>
        <end position="706"/>
    </location>
</feature>
<dbReference type="Gene3D" id="1.20.120.160">
    <property type="entry name" value="HPT domain"/>
    <property type="match status" value="1"/>
</dbReference>
<keyword evidence="5" id="KW-0997">Cell inner membrane</keyword>
<dbReference type="Gene3D" id="3.30.565.10">
    <property type="entry name" value="Histidine kinase-like ATPase, C-terminal domain"/>
    <property type="match status" value="1"/>
</dbReference>
<evidence type="ECO:0000256" key="10">
    <source>
        <dbReference type="ARBA" id="ARBA00022840"/>
    </source>
</evidence>
<dbReference type="PROSITE" id="PS50894">
    <property type="entry name" value="HPT"/>
    <property type="match status" value="1"/>
</dbReference>
<evidence type="ECO:0000256" key="9">
    <source>
        <dbReference type="ARBA" id="ARBA00022777"/>
    </source>
</evidence>
<evidence type="ECO:0000256" key="3">
    <source>
        <dbReference type="ARBA" id="ARBA00012438"/>
    </source>
</evidence>
<keyword evidence="16" id="KW-0175">Coiled coil</keyword>
<evidence type="ECO:0000256" key="14">
    <source>
        <dbReference type="PROSITE-ProRule" id="PRU00110"/>
    </source>
</evidence>
<dbReference type="EC" id="2.7.13.3" evidence="3"/>
<dbReference type="Proteomes" id="UP001615550">
    <property type="component" value="Unassembled WGS sequence"/>
</dbReference>
<dbReference type="SUPFAM" id="SSF47226">
    <property type="entry name" value="Histidine-containing phosphotransfer domain, HPT domain"/>
    <property type="match status" value="1"/>
</dbReference>
<dbReference type="SMART" id="SM00387">
    <property type="entry name" value="HATPase_c"/>
    <property type="match status" value="1"/>
</dbReference>
<accession>A0ABW8DAZ2</accession>
<gene>
    <name evidence="21" type="ORF">ACD661_15125</name>
</gene>
<evidence type="ECO:0000256" key="12">
    <source>
        <dbReference type="ARBA" id="ARBA00023012"/>
    </source>
</evidence>
<evidence type="ECO:0000256" key="6">
    <source>
        <dbReference type="ARBA" id="ARBA00022553"/>
    </source>
</evidence>
<dbReference type="InterPro" id="IPR004358">
    <property type="entry name" value="Sig_transdc_His_kin-like_C"/>
</dbReference>
<dbReference type="InterPro" id="IPR011006">
    <property type="entry name" value="CheY-like_superfamily"/>
</dbReference>
<evidence type="ECO:0000256" key="11">
    <source>
        <dbReference type="ARBA" id="ARBA00022989"/>
    </source>
</evidence>
<evidence type="ECO:0000256" key="2">
    <source>
        <dbReference type="ARBA" id="ARBA00004429"/>
    </source>
</evidence>
<evidence type="ECO:0000259" key="20">
    <source>
        <dbReference type="PROSITE" id="PS50894"/>
    </source>
</evidence>
<dbReference type="SUPFAM" id="SSF47384">
    <property type="entry name" value="Homodimeric domain of signal transducing histidine kinase"/>
    <property type="match status" value="1"/>
</dbReference>
<evidence type="ECO:0000313" key="21">
    <source>
        <dbReference type="EMBL" id="MFJ1269892.1"/>
    </source>
</evidence>
<dbReference type="PRINTS" id="PR00344">
    <property type="entry name" value="BCTRLSENSOR"/>
</dbReference>
<dbReference type="SMART" id="SM00448">
    <property type="entry name" value="REC"/>
    <property type="match status" value="1"/>
</dbReference>
<keyword evidence="11" id="KW-1133">Transmembrane helix</keyword>
<evidence type="ECO:0000256" key="15">
    <source>
        <dbReference type="PROSITE-ProRule" id="PRU00169"/>
    </source>
</evidence>
<dbReference type="PANTHER" id="PTHR43047">
    <property type="entry name" value="TWO-COMPONENT HISTIDINE PROTEIN KINASE"/>
    <property type="match status" value="1"/>
</dbReference>
<evidence type="ECO:0000256" key="1">
    <source>
        <dbReference type="ARBA" id="ARBA00000085"/>
    </source>
</evidence>
<evidence type="ECO:0000259" key="19">
    <source>
        <dbReference type="PROSITE" id="PS50113"/>
    </source>
</evidence>
<keyword evidence="10 21" id="KW-0067">ATP-binding</keyword>
<feature type="domain" description="PAC" evidence="19">
    <location>
        <begin position="113"/>
        <end position="166"/>
    </location>
</feature>
<dbReference type="CDD" id="cd00082">
    <property type="entry name" value="HisKA"/>
    <property type="match status" value="1"/>
</dbReference>
<dbReference type="CDD" id="cd17546">
    <property type="entry name" value="REC_hyHK_CKI1_RcsC-like"/>
    <property type="match status" value="1"/>
</dbReference>
<feature type="domain" description="Response regulatory" evidence="18">
    <location>
        <begin position="446"/>
        <end position="564"/>
    </location>
</feature>
<comment type="caution">
    <text evidence="21">The sequence shown here is derived from an EMBL/GenBank/DDBJ whole genome shotgun (WGS) entry which is preliminary data.</text>
</comment>
<dbReference type="SMART" id="SM00388">
    <property type="entry name" value="HisKA"/>
    <property type="match status" value="1"/>
</dbReference>
<dbReference type="Pfam" id="PF00072">
    <property type="entry name" value="Response_reg"/>
    <property type="match status" value="1"/>
</dbReference>
<dbReference type="InterPro" id="IPR036890">
    <property type="entry name" value="HATPase_C_sf"/>
</dbReference>
<dbReference type="Pfam" id="PF00512">
    <property type="entry name" value="HisKA"/>
    <property type="match status" value="1"/>
</dbReference>
<dbReference type="Pfam" id="PF01627">
    <property type="entry name" value="Hpt"/>
    <property type="match status" value="1"/>
</dbReference>
<dbReference type="GO" id="GO:0005524">
    <property type="term" value="F:ATP binding"/>
    <property type="evidence" value="ECO:0007669"/>
    <property type="project" value="UniProtKB-KW"/>
</dbReference>
<feature type="modified residue" description="Phosphohistidine" evidence="14">
    <location>
        <position position="648"/>
    </location>
</feature>
<evidence type="ECO:0000256" key="13">
    <source>
        <dbReference type="ARBA" id="ARBA00023136"/>
    </source>
</evidence>
<dbReference type="InterPro" id="IPR003594">
    <property type="entry name" value="HATPase_dom"/>
</dbReference>
<keyword evidence="22" id="KW-1185">Reference proteome</keyword>
<dbReference type="InterPro" id="IPR035965">
    <property type="entry name" value="PAS-like_dom_sf"/>
</dbReference>